<proteinExistence type="predicted"/>
<reference evidence="2" key="1">
    <citation type="submission" date="2022-06" db="EMBL/GenBank/DDBJ databases">
        <title>Ornithinimicrobium HY1793.</title>
        <authorList>
            <person name="Huang Y."/>
        </authorList>
    </citation>
    <scope>NUCLEOTIDE SEQUENCE</scope>
    <source>
        <strain evidence="2">HY1793</strain>
    </source>
</reference>
<evidence type="ECO:0000313" key="3">
    <source>
        <dbReference type="Proteomes" id="UP001056455"/>
    </source>
</evidence>
<gene>
    <name evidence="2" type="ORF">NF556_05160</name>
</gene>
<dbReference type="SUPFAM" id="SSF47240">
    <property type="entry name" value="Ferritin-like"/>
    <property type="match status" value="1"/>
</dbReference>
<evidence type="ECO:0000259" key="1">
    <source>
        <dbReference type="Pfam" id="PF13794"/>
    </source>
</evidence>
<dbReference type="InterPro" id="IPR059125">
    <property type="entry name" value="Ferritin_actino"/>
</dbReference>
<protein>
    <submittedName>
        <fullName evidence="2">Ferritin-like domain-containing protein</fullName>
    </submittedName>
</protein>
<dbReference type="RefSeq" id="WP_252594422.1">
    <property type="nucleotide sequence ID" value="NZ_CP099489.1"/>
</dbReference>
<dbReference type="InterPro" id="IPR012347">
    <property type="entry name" value="Ferritin-like"/>
</dbReference>
<dbReference type="Gene3D" id="1.20.1260.10">
    <property type="match status" value="1"/>
</dbReference>
<accession>A0ABY4YWC1</accession>
<feature type="domain" description="Ferritin-like" evidence="1">
    <location>
        <begin position="15"/>
        <end position="195"/>
    </location>
</feature>
<evidence type="ECO:0000313" key="2">
    <source>
        <dbReference type="EMBL" id="USQ81038.1"/>
    </source>
</evidence>
<dbReference type="InterPro" id="IPR009078">
    <property type="entry name" value="Ferritin-like_SF"/>
</dbReference>
<organism evidence="2 3">
    <name type="scientific">Ornithinimicrobium faecis</name>
    <dbReference type="NCBI Taxonomy" id="2934158"/>
    <lineage>
        <taxon>Bacteria</taxon>
        <taxon>Bacillati</taxon>
        <taxon>Actinomycetota</taxon>
        <taxon>Actinomycetes</taxon>
        <taxon>Micrococcales</taxon>
        <taxon>Ornithinimicrobiaceae</taxon>
        <taxon>Ornithinimicrobium</taxon>
    </lineage>
</organism>
<keyword evidence="3" id="KW-1185">Reference proteome</keyword>
<dbReference type="Pfam" id="PF13794">
    <property type="entry name" value="MiaE_2"/>
    <property type="match status" value="1"/>
</dbReference>
<dbReference type="Proteomes" id="UP001056455">
    <property type="component" value="Chromosome"/>
</dbReference>
<sequence>MNPVQSDAASGHVPEAVVDLLGAIGYAELTAGLRMASDALVAPGLGVRVWMGRSAGAELEHFERIGARLHDLGHDPEAVMAPFTGPVDAFHERTRPRDWLEALIKVYVGDGIARDFYREIAQHVDDASRELIEAVLEADAQEEFVVRTLNDAIELDPPVAGRLALWARRLVGEAIAQTQYVALEREALLGLLVGGHGNGVDLADLGRMFTRLIDLHGQRMANLGLTP</sequence>
<dbReference type="EMBL" id="CP099489">
    <property type="protein sequence ID" value="USQ81038.1"/>
    <property type="molecule type" value="Genomic_DNA"/>
</dbReference>
<name>A0ABY4YWC1_9MICO</name>
<dbReference type="CDD" id="cd00657">
    <property type="entry name" value="Ferritin_like"/>
    <property type="match status" value="1"/>
</dbReference>